<feature type="compositionally biased region" description="Polar residues" evidence="1">
    <location>
        <begin position="420"/>
        <end position="430"/>
    </location>
</feature>
<organism evidence="4 5">
    <name type="scientific">Nocardia aurantiaca</name>
    <dbReference type="NCBI Taxonomy" id="2675850"/>
    <lineage>
        <taxon>Bacteria</taxon>
        <taxon>Bacillati</taxon>
        <taxon>Actinomycetota</taxon>
        <taxon>Actinomycetes</taxon>
        <taxon>Mycobacteriales</taxon>
        <taxon>Nocardiaceae</taxon>
        <taxon>Nocardia</taxon>
    </lineage>
</organism>
<feature type="region of interest" description="Disordered" evidence="1">
    <location>
        <begin position="1462"/>
        <end position="1521"/>
    </location>
</feature>
<name>A0A6I3KQG5_9NOCA</name>
<feature type="compositionally biased region" description="Basic and acidic residues" evidence="1">
    <location>
        <begin position="1124"/>
        <end position="1146"/>
    </location>
</feature>
<evidence type="ECO:0000313" key="5">
    <source>
        <dbReference type="Proteomes" id="UP000432464"/>
    </source>
</evidence>
<dbReference type="PROSITE" id="PS51996">
    <property type="entry name" value="TR_MART"/>
    <property type="match status" value="1"/>
</dbReference>
<feature type="compositionally biased region" description="Basic and acidic residues" evidence="1">
    <location>
        <begin position="375"/>
        <end position="384"/>
    </location>
</feature>
<feature type="compositionally biased region" description="Basic and acidic residues" evidence="1">
    <location>
        <begin position="1837"/>
        <end position="1848"/>
    </location>
</feature>
<feature type="compositionally biased region" description="Basic and acidic residues" evidence="1">
    <location>
        <begin position="1172"/>
        <end position="1184"/>
    </location>
</feature>
<feature type="region of interest" description="Disordered" evidence="1">
    <location>
        <begin position="2450"/>
        <end position="2505"/>
    </location>
</feature>
<proteinExistence type="predicted"/>
<accession>A0A6I3KQG5</accession>
<evidence type="ECO:0000256" key="1">
    <source>
        <dbReference type="SAM" id="MobiDB-lite"/>
    </source>
</evidence>
<dbReference type="SUPFAM" id="SSF56399">
    <property type="entry name" value="ADP-ribosylation"/>
    <property type="match status" value="1"/>
</dbReference>
<feature type="region of interest" description="Disordered" evidence="1">
    <location>
        <begin position="1335"/>
        <end position="1377"/>
    </location>
</feature>
<feature type="region of interest" description="Disordered" evidence="1">
    <location>
        <begin position="2394"/>
        <end position="2436"/>
    </location>
</feature>
<feature type="compositionally biased region" description="Basic and acidic residues" evidence="1">
    <location>
        <begin position="1356"/>
        <end position="1370"/>
    </location>
</feature>
<dbReference type="EMBL" id="WMBB01000001">
    <property type="protein sequence ID" value="MTE11561.1"/>
    <property type="molecule type" value="Genomic_DNA"/>
</dbReference>
<keyword evidence="5" id="KW-1185">Reference proteome</keyword>
<feature type="region of interest" description="Disordered" evidence="1">
    <location>
        <begin position="678"/>
        <end position="699"/>
    </location>
</feature>
<feature type="region of interest" description="Disordered" evidence="1">
    <location>
        <begin position="1834"/>
        <end position="1942"/>
    </location>
</feature>
<dbReference type="Pfam" id="PF25547">
    <property type="entry name" value="WXG100_2"/>
    <property type="match status" value="1"/>
</dbReference>
<feature type="compositionally biased region" description="Basic and acidic residues" evidence="1">
    <location>
        <begin position="642"/>
        <end position="655"/>
    </location>
</feature>
<evidence type="ECO:0000259" key="3">
    <source>
        <dbReference type="Pfam" id="PF25547"/>
    </source>
</evidence>
<feature type="domain" description="Tox-PL" evidence="2">
    <location>
        <begin position="907"/>
        <end position="1026"/>
    </location>
</feature>
<feature type="compositionally biased region" description="Basic and acidic residues" evidence="1">
    <location>
        <begin position="557"/>
        <end position="570"/>
    </location>
</feature>
<dbReference type="Proteomes" id="UP000432464">
    <property type="component" value="Unassembled WGS sequence"/>
</dbReference>
<feature type="region of interest" description="Disordered" evidence="1">
    <location>
        <begin position="1685"/>
        <end position="1710"/>
    </location>
</feature>
<feature type="compositionally biased region" description="Basic and acidic residues" evidence="1">
    <location>
        <begin position="505"/>
        <end position="518"/>
    </location>
</feature>
<dbReference type="InterPro" id="IPR028908">
    <property type="entry name" value="Tox-PL_dom"/>
</dbReference>
<feature type="compositionally biased region" description="Basic and acidic residues" evidence="1">
    <location>
        <begin position="1335"/>
        <end position="1349"/>
    </location>
</feature>
<evidence type="ECO:0000313" key="4">
    <source>
        <dbReference type="EMBL" id="MTE11561.1"/>
    </source>
</evidence>
<feature type="compositionally biased region" description="Basic and acidic residues" evidence="1">
    <location>
        <begin position="2450"/>
        <end position="2459"/>
    </location>
</feature>
<feature type="compositionally biased region" description="Basic and acidic residues" evidence="1">
    <location>
        <begin position="1922"/>
        <end position="1932"/>
    </location>
</feature>
<feature type="compositionally biased region" description="Basic and acidic residues" evidence="1">
    <location>
        <begin position="2466"/>
        <end position="2498"/>
    </location>
</feature>
<feature type="region of interest" description="Disordered" evidence="1">
    <location>
        <begin position="1055"/>
        <end position="1266"/>
    </location>
</feature>
<feature type="compositionally biased region" description="Basic and acidic residues" evidence="1">
    <location>
        <begin position="1240"/>
        <end position="1255"/>
    </location>
</feature>
<feature type="compositionally biased region" description="Basic and acidic residues" evidence="1">
    <location>
        <begin position="1887"/>
        <end position="1913"/>
    </location>
</feature>
<feature type="compositionally biased region" description="Basic and acidic residues" evidence="1">
    <location>
        <begin position="1863"/>
        <end position="1880"/>
    </location>
</feature>
<feature type="compositionally biased region" description="Polar residues" evidence="1">
    <location>
        <begin position="1112"/>
        <end position="1123"/>
    </location>
</feature>
<feature type="compositionally biased region" description="Basic and acidic residues" evidence="1">
    <location>
        <begin position="1692"/>
        <end position="1705"/>
    </location>
</feature>
<protein>
    <submittedName>
        <fullName evidence="4">Uncharacterized protein</fullName>
    </submittedName>
</protein>
<feature type="domain" description="Outer membrane channel protein CpnT-like N-terminal" evidence="3">
    <location>
        <begin position="11"/>
        <end position="115"/>
    </location>
</feature>
<evidence type="ECO:0000259" key="2">
    <source>
        <dbReference type="Pfam" id="PF15644"/>
    </source>
</evidence>
<dbReference type="RefSeq" id="WP_154786058.1">
    <property type="nucleotide sequence ID" value="NZ_WMBB01000001.1"/>
</dbReference>
<sequence>MSWLTAGGDHLPGWLMQALNFGQAYPKGDEEALFSLGDAWNKAASQLENLEPELRSVTGKVPQYYVGDGATKISEEFATLFDGKDYSIQKLVSNLHSLGHDTRSTATTIEYTKIQEEAFALLTLWTVGSLMVSLYGEVLVPAYLAIAREGLAVFAESMMKRIAALASRAALESMAKPLSKEIVVPLGQRLAPVALQIGKSAVIAAGMGAGLDAGIQAIQLGMGHRDDGFDLKQTFTTGIEWGVGGLVGGPGHMLADKALKRTLPGLTPRLGGFVSGGIGGVAGAFGMYGAGLGVQYYDKGNWHDVDKSLSPQMLAGGLAMGGLGGMKAAGKEHGGVPSTGDPSGSLAKGFPAEAQTKLTPDTNPAHESPAAASDARAHENEQPAKADLATDTEHRAAPTNTTPQAVDQPRSGPVDHNRPADTTSRTTDATGRSADTGAKVADSAAKQTAASDRPAEPITSKDNTPARPPADSPARTANVAPAEQKANLVAGAQDKAAPAPAARAQEVRAPESEVRPLRAEPTAQPTATRPTDVAPTRTNVPTDGGAADRATPGDTAARIDRPEPITDRSPIDTMLDTPDEPAQRPADPRGGQPPDPGTQPLGGDHQAPKEDPSAVGSDHSSLHDKPQPNAPALIVTTAPHPGSEHPLEVRRRIDKVTGVERDPELAKARQEFEDFYKEQNTEAAKPTHVTPRDGGSPTAATGYEVRRFSYGPGEKLTTLTVKVHLEQIGTVPPEHLREIADQLHSTADRVFNTGERLLSGDRLHVELEFVDDPADAHLKASVGNPHEIVDPTVWNHETPTDVLAERLRDHLGLSTDTVGDHTLDDIDVRRISNDIAIANTEGRVAGLPETRVIAELHLDDLEFPEHQWAVEDALRDGDRFLVHADPRTNPYGDLINDGGPHETGRSNNCLDNSLAALSSFLGDPQVAHPRWPDLLVDGTIDGWGPEQGGNDRALHWLGGDFSTWGYNHPTVSVPEQFSWLHDHMSQLGEGSAALVVNSWSGGGAHATVIVYPKGASGPLWWDPQQRTISEAPPHSLTNQSTGVWFVALDPNAPNGGVTGAGAVPHTGPSGGVPGPHLPTGPEIQHLPDGLRLGLSPETLGGAHPSGEPTADSGPSQLGGQRSDGSGDHSPEPAPDNDRPPVRRSDSDGPTGTGRADLPPSLDSDAPANTGDRPGDRIPGDRVVSERAPGADTRTPVDHQQEGTAAPHEPAERPGAISTSDGLGTEAVASKPDLAGAGDPRVLDGVDPGERPEPAAEHPAQANPHLGDRLLELEALSNQIDRAATYSEYAHELPGLRRDMADLLDHLGMRDRSTWETPWRLLSEHDPAFARKLADQYRDLPPERKTDERAGTPLEPSDARPADQNEAHGNPDRPSTLTQHLKDRFEQIRERINDIFAAHQDPARTPELPELRAKFGDLVDELGLRDREAWVTAWDLFREHDATLAQYVEQNHEYLLPRPEDLAQTHVSPGTEPSGHEPAEQPHTEQPHTEDSAAKHHPEPKNTHPTDEPHFGDPDAQPHNKIPEVGAESALTSDEHYAVHRYTDPDADVFSDLNHRLRNGIELDPEQRKLAGDLASGLDKLLVHDGTVWRGAHLTPEQIARYVPGAKITEPSFISSSRDLRRIFTSNVEFIIHSETGRDISAISARPGEQEVLFKPGTTFEVRGAVQDPHAGLFGRTRVYLYESTEPAPVHEAPTERKGHEGRPSEHASVPGADVYSTAELPVRHGTDRTALGDSPEAQRVFENVRNEGEHDVVVHGGRFGKPTGDGGFEIDPQHVVDAIRSNPDYVEGTPVRLLSCHSGNEIGWAQHIADELGVPVRAPSDLVGVRAVPNSPAVIHDTGEWRTFHPSEADGTTPEPAVQKPTEQTDGRLPKYEEDPRENWDILGNDRPGDEKTPPPDRTTEDRTDTGPAEHDSPPSAQIDRPANDRTGEHGYPRATLDDLGFPDGEGIALVDLPRIEQALAVTELVPTEEVRFTQRSVSRETSDGIPIQELADHMADGGWRGGPIHAVVAEDGHIISLDNRRLTAAQMARLDRVPTALHSPNDRLADWPHEWDESRRERNPLRVDIRQLPDGTLRVGGDAGEIVYRRGQVAETWGEIALFRSAEQRSLLPGDLAGSDQRPVFAAKPAPAIEIDLPPADHQAIADAVGAARPEADQILSDLHSTLDNVNRDLDLVRDPVETWGEDHRVKSEESLARKFQTERSAGENIDSFLNRVNDLVRFSTRLPDGEGYRPALDAVLSGLEERGYEVVDVKNFWKEDNRYLGLNATLRSPHGREFELQFPTDTAWRANKLTHEPYEVFRRTNEPTPEPIERRVHSFFEILRTNEELGLNERIPGGVEERWSPMDSGLAKWVRKNPDHWRLYEDWLHENNRDLRWVTDQFGLDLDKHLPGYKTEEHENRIDAPGLPEADTDGPIQPDSGRTGPAPELTPEQRAQHWQHLDQVEARNPDEFDHLQRDPDKNGGISEPSKDEARVGLDLREQGRLPQDIRRPDQADHGEFHSQSNGKYYDIKGVHSDWPPFNNVRDKSKPFKGAYNPAKNSRWVDKLREQIEEKNRTVIIDLRNADQAAIDDIELIVRTHGWDDDVIWYP</sequence>
<gene>
    <name evidence="4" type="ORF">GLP40_01995</name>
</gene>
<feature type="region of interest" description="Disordered" evidence="1">
    <location>
        <begin position="329"/>
        <end position="655"/>
    </location>
</feature>
<dbReference type="InterPro" id="IPR057746">
    <property type="entry name" value="CpnT-like_N"/>
</dbReference>
<feature type="compositionally biased region" description="Basic and acidic residues" evidence="1">
    <location>
        <begin position="1473"/>
        <end position="1521"/>
    </location>
</feature>
<dbReference type="Pfam" id="PF15644">
    <property type="entry name" value="Gln_amidase"/>
    <property type="match status" value="1"/>
</dbReference>
<comment type="caution">
    <text evidence="4">The sequence shown here is derived from an EMBL/GenBank/DDBJ whole genome shotgun (WGS) entry which is preliminary data.</text>
</comment>
<feature type="compositionally biased region" description="Low complexity" evidence="1">
    <location>
        <begin position="489"/>
        <end position="504"/>
    </location>
</feature>
<dbReference type="Gene3D" id="3.90.176.10">
    <property type="entry name" value="Toxin ADP-ribosyltransferase, Chain A, domain 1"/>
    <property type="match status" value="1"/>
</dbReference>
<reference evidence="4 5" key="1">
    <citation type="submission" date="2019-11" db="EMBL/GenBank/DDBJ databases">
        <title>Nocardia sp. nov. CT2-14 isolated from soil.</title>
        <authorList>
            <person name="Kanchanasin P."/>
            <person name="Tanasupawat S."/>
            <person name="Yuki M."/>
            <person name="Kudo T."/>
        </authorList>
    </citation>
    <scope>NUCLEOTIDE SEQUENCE [LARGE SCALE GENOMIC DNA]</scope>
    <source>
        <strain evidence="4 5">CT2-14</strain>
    </source>
</reference>